<dbReference type="AlphaFoldDB" id="A0ABD0K3S2"/>
<protein>
    <submittedName>
        <fullName evidence="1">Uncharacterized protein</fullName>
    </submittedName>
</protein>
<name>A0ABD0K3S2_9CAEN</name>
<dbReference type="Proteomes" id="UP001519460">
    <property type="component" value="Unassembled WGS sequence"/>
</dbReference>
<keyword evidence="2" id="KW-1185">Reference proteome</keyword>
<evidence type="ECO:0000313" key="1">
    <source>
        <dbReference type="EMBL" id="KAK7481971.1"/>
    </source>
</evidence>
<sequence>EASPELARMRRCTLPMAAFQLSVIFCVTVSLHRNPIDESICPKDKLRPGCSKS</sequence>
<evidence type="ECO:0000313" key="2">
    <source>
        <dbReference type="Proteomes" id="UP001519460"/>
    </source>
</evidence>
<organism evidence="1 2">
    <name type="scientific">Batillaria attramentaria</name>
    <dbReference type="NCBI Taxonomy" id="370345"/>
    <lineage>
        <taxon>Eukaryota</taxon>
        <taxon>Metazoa</taxon>
        <taxon>Spiralia</taxon>
        <taxon>Lophotrochozoa</taxon>
        <taxon>Mollusca</taxon>
        <taxon>Gastropoda</taxon>
        <taxon>Caenogastropoda</taxon>
        <taxon>Sorbeoconcha</taxon>
        <taxon>Cerithioidea</taxon>
        <taxon>Batillariidae</taxon>
        <taxon>Batillaria</taxon>
    </lineage>
</organism>
<accession>A0ABD0K3S2</accession>
<feature type="non-terminal residue" evidence="1">
    <location>
        <position position="53"/>
    </location>
</feature>
<proteinExistence type="predicted"/>
<comment type="caution">
    <text evidence="1">The sequence shown here is derived from an EMBL/GenBank/DDBJ whole genome shotgun (WGS) entry which is preliminary data.</text>
</comment>
<reference evidence="1 2" key="1">
    <citation type="journal article" date="2023" name="Sci. Data">
        <title>Genome assembly of the Korean intertidal mud-creeper Batillaria attramentaria.</title>
        <authorList>
            <person name="Patra A.K."/>
            <person name="Ho P.T."/>
            <person name="Jun S."/>
            <person name="Lee S.J."/>
            <person name="Kim Y."/>
            <person name="Won Y.J."/>
        </authorList>
    </citation>
    <scope>NUCLEOTIDE SEQUENCE [LARGE SCALE GENOMIC DNA]</scope>
    <source>
        <strain evidence="1">Wonlab-2016</strain>
    </source>
</reference>
<dbReference type="EMBL" id="JACVVK020000253">
    <property type="protein sequence ID" value="KAK7481971.1"/>
    <property type="molecule type" value="Genomic_DNA"/>
</dbReference>
<feature type="non-terminal residue" evidence="1">
    <location>
        <position position="1"/>
    </location>
</feature>
<gene>
    <name evidence="1" type="ORF">BaRGS_00026774</name>
</gene>